<keyword evidence="3" id="KW-1133">Transmembrane helix</keyword>
<protein>
    <recommendedName>
        <fullName evidence="10">Receptor ligand binding region domain-containing protein</fullName>
    </recommendedName>
</protein>
<evidence type="ECO:0000259" key="10">
    <source>
        <dbReference type="Pfam" id="PF01094"/>
    </source>
</evidence>
<reference evidence="12" key="1">
    <citation type="submission" date="2021-02" db="EMBL/GenBank/DDBJ databases">
        <authorList>
            <person name="Nowell W R."/>
        </authorList>
    </citation>
    <scope>NUCLEOTIDE SEQUENCE</scope>
</reference>
<dbReference type="EMBL" id="CAJNOH010005921">
    <property type="protein sequence ID" value="CAF1414754.1"/>
    <property type="molecule type" value="Genomic_DNA"/>
</dbReference>
<evidence type="ECO:0000256" key="5">
    <source>
        <dbReference type="ARBA" id="ARBA00023136"/>
    </source>
</evidence>
<dbReference type="AlphaFoldDB" id="A0A816D1L3"/>
<keyword evidence="8" id="KW-0807">Transducer</keyword>
<dbReference type="Proteomes" id="UP000663870">
    <property type="component" value="Unassembled WGS sequence"/>
</dbReference>
<dbReference type="EMBL" id="CAJNOL010007455">
    <property type="protein sequence ID" value="CAF1628523.1"/>
    <property type="molecule type" value="Genomic_DNA"/>
</dbReference>
<comment type="caution">
    <text evidence="12">The sequence shown here is derived from an EMBL/GenBank/DDBJ whole genome shotgun (WGS) entry which is preliminary data.</text>
</comment>
<evidence type="ECO:0000256" key="2">
    <source>
        <dbReference type="ARBA" id="ARBA00022692"/>
    </source>
</evidence>
<evidence type="ECO:0000256" key="1">
    <source>
        <dbReference type="ARBA" id="ARBA00004370"/>
    </source>
</evidence>
<accession>A0A816D1L3</accession>
<comment type="subcellular location">
    <subcellularLocation>
        <location evidence="1">Membrane</location>
    </subcellularLocation>
</comment>
<dbReference type="SUPFAM" id="SSF53822">
    <property type="entry name" value="Periplasmic binding protein-like I"/>
    <property type="match status" value="1"/>
</dbReference>
<evidence type="ECO:0000256" key="3">
    <source>
        <dbReference type="ARBA" id="ARBA00022989"/>
    </source>
</evidence>
<dbReference type="InterPro" id="IPR001828">
    <property type="entry name" value="ANF_lig-bd_rcpt"/>
</dbReference>
<proteinExistence type="predicted"/>
<evidence type="ECO:0000256" key="9">
    <source>
        <dbReference type="SAM" id="SignalP"/>
    </source>
</evidence>
<keyword evidence="2" id="KW-0812">Transmembrane</keyword>
<dbReference type="PANTHER" id="PTHR10519:SF20">
    <property type="entry name" value="G-PROTEIN COUPLED RECEPTOR 156-RELATED"/>
    <property type="match status" value="1"/>
</dbReference>
<organism evidence="12 13">
    <name type="scientific">Rotaria sordida</name>
    <dbReference type="NCBI Taxonomy" id="392033"/>
    <lineage>
        <taxon>Eukaryota</taxon>
        <taxon>Metazoa</taxon>
        <taxon>Spiralia</taxon>
        <taxon>Gnathifera</taxon>
        <taxon>Rotifera</taxon>
        <taxon>Eurotatoria</taxon>
        <taxon>Bdelloidea</taxon>
        <taxon>Philodinida</taxon>
        <taxon>Philodinidae</taxon>
        <taxon>Rotaria</taxon>
    </lineage>
</organism>
<feature type="signal peptide" evidence="9">
    <location>
        <begin position="1"/>
        <end position="25"/>
    </location>
</feature>
<evidence type="ECO:0000256" key="6">
    <source>
        <dbReference type="ARBA" id="ARBA00023170"/>
    </source>
</evidence>
<keyword evidence="6" id="KW-0675">Receptor</keyword>
<keyword evidence="13" id="KW-1185">Reference proteome</keyword>
<dbReference type="PANTHER" id="PTHR10519">
    <property type="entry name" value="GABA-B RECEPTOR"/>
    <property type="match status" value="1"/>
</dbReference>
<dbReference type="GO" id="GO:0004965">
    <property type="term" value="F:G protein-coupled GABA receptor activity"/>
    <property type="evidence" value="ECO:0007669"/>
    <property type="project" value="InterPro"/>
</dbReference>
<evidence type="ECO:0000256" key="8">
    <source>
        <dbReference type="ARBA" id="ARBA00023224"/>
    </source>
</evidence>
<keyword evidence="4" id="KW-0297">G-protein coupled receptor</keyword>
<sequence length="296" mass="34741">MSTKSFRSCFILLFNLIIFNNYINADQHKIILNSLFTQSSYPSINFALKQIRSLQMDIVFELNTTEDIIIPCDVGTTVKILFNIINRTNLLNVLISDACQSVLSYIAEAATYFHIPFSFTESDLSLSSIDCYPFFYHIVPSDRGHNLVRKQLLQYFNWTRFGLIYQHGSKYTWVANDLSNLTAIDKKQWEVNLTRGIAYRHELEWHDDNAKNMKGLLNDFETRDVRIIIANFNQTIATHMFCHEQPSYVLDYLEQFSKFERNYFDAYAYDTIWSLAYLYQSKFLSNETNLKTLVDN</sequence>
<dbReference type="Pfam" id="PF01094">
    <property type="entry name" value="ANF_receptor"/>
    <property type="match status" value="1"/>
</dbReference>
<dbReference type="GO" id="GO:0038039">
    <property type="term" value="C:G protein-coupled receptor heterodimeric complex"/>
    <property type="evidence" value="ECO:0007669"/>
    <property type="project" value="TreeGrafter"/>
</dbReference>
<name>A0A816D1L3_9BILA</name>
<feature type="domain" description="Receptor ligand binding region" evidence="10">
    <location>
        <begin position="42"/>
        <end position="242"/>
    </location>
</feature>
<evidence type="ECO:0000256" key="4">
    <source>
        <dbReference type="ARBA" id="ARBA00023040"/>
    </source>
</evidence>
<dbReference type="InterPro" id="IPR028082">
    <property type="entry name" value="Peripla_BP_I"/>
</dbReference>
<evidence type="ECO:0000256" key="7">
    <source>
        <dbReference type="ARBA" id="ARBA00023180"/>
    </source>
</evidence>
<feature type="chain" id="PRO_5035609173" description="Receptor ligand binding region domain-containing protein" evidence="9">
    <location>
        <begin position="26"/>
        <end position="296"/>
    </location>
</feature>
<gene>
    <name evidence="12" type="ORF">JXQ802_LOCUS51486</name>
    <name evidence="11" type="ORF">PYM288_LOCUS35241</name>
</gene>
<dbReference type="Gene3D" id="3.40.50.2300">
    <property type="match status" value="2"/>
</dbReference>
<keyword evidence="9" id="KW-0732">Signal</keyword>
<dbReference type="InterPro" id="IPR002455">
    <property type="entry name" value="GPCR3_GABA-B"/>
</dbReference>
<dbReference type="Proteomes" id="UP000663854">
    <property type="component" value="Unassembled WGS sequence"/>
</dbReference>
<evidence type="ECO:0000313" key="13">
    <source>
        <dbReference type="Proteomes" id="UP000663870"/>
    </source>
</evidence>
<evidence type="ECO:0000313" key="12">
    <source>
        <dbReference type="EMBL" id="CAF1628523.1"/>
    </source>
</evidence>
<evidence type="ECO:0000313" key="11">
    <source>
        <dbReference type="EMBL" id="CAF1414754.1"/>
    </source>
</evidence>
<keyword evidence="5" id="KW-0472">Membrane</keyword>
<keyword evidence="7" id="KW-0325">Glycoprotein</keyword>